<organism evidence="10 11">
    <name type="scientific">Kluyveromyces lactis (strain ATCC 8585 / CBS 2359 / DSM 70799 / NBRC 1267 / NRRL Y-1140 / WM37)</name>
    <name type="common">Yeast</name>
    <name type="synonym">Candida sphaerica</name>
    <dbReference type="NCBI Taxonomy" id="284590"/>
    <lineage>
        <taxon>Eukaryota</taxon>
        <taxon>Fungi</taxon>
        <taxon>Dikarya</taxon>
        <taxon>Ascomycota</taxon>
        <taxon>Saccharomycotina</taxon>
        <taxon>Saccharomycetes</taxon>
        <taxon>Saccharomycetales</taxon>
        <taxon>Saccharomycetaceae</taxon>
        <taxon>Kluyveromyces</taxon>
    </lineage>
</organism>
<keyword evidence="2" id="KW-0479">Metal-binding</keyword>
<evidence type="ECO:0000256" key="1">
    <source>
        <dbReference type="ARBA" id="ARBA00004123"/>
    </source>
</evidence>
<keyword evidence="5" id="KW-0862">Zinc</keyword>
<accession>Q6CK72</accession>
<feature type="region of interest" description="Disordered" evidence="8">
    <location>
        <begin position="189"/>
        <end position="255"/>
    </location>
</feature>
<dbReference type="KEGG" id="kla:KLLA0_F13046g"/>
<feature type="domain" description="C2H2-type" evidence="9">
    <location>
        <begin position="153"/>
        <end position="181"/>
    </location>
</feature>
<dbReference type="eggNOG" id="KOG1721">
    <property type="taxonomic scope" value="Eukaryota"/>
</dbReference>
<evidence type="ECO:0000313" key="11">
    <source>
        <dbReference type="Proteomes" id="UP000000598"/>
    </source>
</evidence>
<dbReference type="GO" id="GO:0005634">
    <property type="term" value="C:nucleus"/>
    <property type="evidence" value="ECO:0007669"/>
    <property type="project" value="UniProtKB-SubCell"/>
</dbReference>
<feature type="compositionally biased region" description="Low complexity" evidence="8">
    <location>
        <begin position="30"/>
        <end position="41"/>
    </location>
</feature>
<dbReference type="HOGENOM" id="CLU_006588_0_0_1"/>
<dbReference type="InterPro" id="IPR036236">
    <property type="entry name" value="Znf_C2H2_sf"/>
</dbReference>
<keyword evidence="4 7" id="KW-0863">Zinc-finger</keyword>
<keyword evidence="6" id="KW-0539">Nucleus</keyword>
<dbReference type="PANTHER" id="PTHR40626">
    <property type="entry name" value="MIP31509P"/>
    <property type="match status" value="1"/>
</dbReference>
<dbReference type="InParanoid" id="Q6CK72"/>
<evidence type="ECO:0000256" key="8">
    <source>
        <dbReference type="SAM" id="MobiDB-lite"/>
    </source>
</evidence>
<feature type="region of interest" description="Disordered" evidence="8">
    <location>
        <begin position="389"/>
        <end position="411"/>
    </location>
</feature>
<dbReference type="FunFam" id="3.30.160.60:FF:000145">
    <property type="entry name" value="Zinc finger protein 574"/>
    <property type="match status" value="1"/>
</dbReference>
<dbReference type="GO" id="GO:0000978">
    <property type="term" value="F:RNA polymerase II cis-regulatory region sequence-specific DNA binding"/>
    <property type="evidence" value="ECO:0007669"/>
    <property type="project" value="InterPro"/>
</dbReference>
<proteinExistence type="predicted"/>
<evidence type="ECO:0000256" key="2">
    <source>
        <dbReference type="ARBA" id="ARBA00022723"/>
    </source>
</evidence>
<feature type="region of interest" description="Disordered" evidence="8">
    <location>
        <begin position="23"/>
        <end position="48"/>
    </location>
</feature>
<evidence type="ECO:0000256" key="4">
    <source>
        <dbReference type="ARBA" id="ARBA00022771"/>
    </source>
</evidence>
<dbReference type="InterPro" id="IPR051059">
    <property type="entry name" value="VerF-like"/>
</dbReference>
<dbReference type="FunCoup" id="Q6CK72">
    <property type="interactions" value="925"/>
</dbReference>
<evidence type="ECO:0000256" key="3">
    <source>
        <dbReference type="ARBA" id="ARBA00022737"/>
    </source>
</evidence>
<evidence type="ECO:0000256" key="5">
    <source>
        <dbReference type="ARBA" id="ARBA00022833"/>
    </source>
</evidence>
<evidence type="ECO:0000256" key="7">
    <source>
        <dbReference type="PROSITE-ProRule" id="PRU00042"/>
    </source>
</evidence>
<keyword evidence="11" id="KW-1185">Reference proteome</keyword>
<dbReference type="PROSITE" id="PS50157">
    <property type="entry name" value="ZINC_FINGER_C2H2_2"/>
    <property type="match status" value="2"/>
</dbReference>
<protein>
    <submittedName>
        <fullName evidence="10">KLLA0F13046p</fullName>
    </submittedName>
</protein>
<feature type="region of interest" description="Disordered" evidence="8">
    <location>
        <begin position="271"/>
        <end position="297"/>
    </location>
</feature>
<dbReference type="Pfam" id="PF00096">
    <property type="entry name" value="zf-C2H2"/>
    <property type="match status" value="1"/>
</dbReference>
<keyword evidence="3" id="KW-0677">Repeat</keyword>
<dbReference type="PROSITE" id="PS00028">
    <property type="entry name" value="ZINC_FINGER_C2H2_1"/>
    <property type="match status" value="2"/>
</dbReference>
<feature type="compositionally biased region" description="Low complexity" evidence="8">
    <location>
        <begin position="212"/>
        <end position="231"/>
    </location>
</feature>
<dbReference type="EMBL" id="CR382126">
    <property type="protein sequence ID" value="CAG98375.1"/>
    <property type="molecule type" value="Genomic_DNA"/>
</dbReference>
<feature type="domain" description="C2H2-type" evidence="9">
    <location>
        <begin position="125"/>
        <end position="152"/>
    </location>
</feature>
<dbReference type="PaxDb" id="284590-Q6CK72"/>
<sequence length="1379" mass="155931">MQAACSNISRDTHAIGQMNMTGLRGKRKVQSQSQGQNQAQGLTSQSQQLQHFLSNHDDDEHADMLMLPRSGNVSAVTTATATATAAAEPSSLPAKITNNTNKKFDMLPDHLRLNGVTPSGKPRLFVCKVCTRAFARQEHLTRHERSHTKEKPYVCGICERRFTRRDLLIRHCQKLHGGNCGDYIRRTSRKVRRDSKKDNGAVLDPSSSSETDTPNNSTVSPNSDVSSSVTPATTKRVRKRSIKTEYATSSSTAVKKAAKAADAAAKAAAKSAAATSRNVPTSDEPIGPLLSGRAGNEEDVMSKKRLKVHRRVSFSAQSGQNYAILPESSDFTQEKPERVDFSTPQMLPLDLFDTIPQFDEPTNFNLLDRNNWINDFNNAIIPGTDEQLVSHTHSNSVSESSPNSNNTRNSSWELQGDTLKINSLFSFPMSQGESQHAGADWKTLARALKPELENQDSANKTATEQITNSLHNFQIKFNGNGDRTVDININASNSINDNVENGRNTVDPCLTSNHIQKDVISNTIRPNVTMTHNGIPTESPPLRNDSNLGNDFKFMLPSAFTPSNDPLDTTNSAIKTNNSINNDHNIAHAHDNPTFNDTHDQEHNNTLMKSTTSPFPDIHRQNSLHHNHLHPSNEFPNTEIDPAQLQSIMDPGYTFYDVQYSQLCNISKASPKDQDIKINFFNNDIRNICENALIHYSSICGPSYKPCSLTCSNDELNTYLKLYIMRFHPHNPFIHSSVWSFDSEAYRSYIYEHDAKNIPFSVDDMIYHTNIICLPLFAATIGSLYKNTTSSSTSKTRELYEIARRVLHVYLDRRKNLKRDETTSPLNSNLWLIQSLTLSVMYSIFAEHSNSDINRSDQILKQVGAVCSLLRNYFLPLVQQKPENLRSEAEIIIWESKLRTTLTNYNLCQFLQIFHRLSSSSFITNFELQTIMIPNNETRWSTLSFNWNSTTIKSEHLYHLNFLHFFQSFQFNDLGYHTIPQVLVNSMLFYEYSIKLSGSNMNVFINKIDTKKLEKNLPQIDQDSATSDCLIGDSINLKNSLISLRLFDKLDSHFFRIISKYGLTDDIFENCLSPIHANILSKNSDSLVIDLLVSVNASIKNIASLFYYTNETGYYEEIKFDYSKTSLFQIQGYFFNFLCILKFILDFEATPNFKVLSIFAELRKLVEQLMIPKLVHNYPLEFSKFTDLKTAYDGPSPQAPAVHTFSLEHLEKSIESVLVQSFNDYNYLKMPVGPVNSLNEFEFDSGYAEPAPGPSKSSINLLRHHDLCKQNGARTRQGFYDRYHLSDKLLQVAKCSFLLIYESHVHGSLLTNFIDIINTLQSKLDNQRKITNIIFNEGTHLFGSNNNPVNDHTHSFVNMLNLPNSNTPPGDYYFNPNSL</sequence>
<reference evidence="10 11" key="1">
    <citation type="journal article" date="2004" name="Nature">
        <title>Genome evolution in yeasts.</title>
        <authorList>
            <consortium name="Genolevures"/>
            <person name="Dujon B."/>
            <person name="Sherman D."/>
            <person name="Fischer G."/>
            <person name="Durrens P."/>
            <person name="Casaregola S."/>
            <person name="Lafontaine I."/>
            <person name="de Montigny J."/>
            <person name="Marck C."/>
            <person name="Neuveglise C."/>
            <person name="Talla E."/>
            <person name="Goffard N."/>
            <person name="Frangeul L."/>
            <person name="Aigle M."/>
            <person name="Anthouard V."/>
            <person name="Babour A."/>
            <person name="Barbe V."/>
            <person name="Barnay S."/>
            <person name="Blanchin S."/>
            <person name="Beckerich J.M."/>
            <person name="Beyne E."/>
            <person name="Bleykasten C."/>
            <person name="Boisrame A."/>
            <person name="Boyer J."/>
            <person name="Cattolico L."/>
            <person name="Confanioleri F."/>
            <person name="de Daruvar A."/>
            <person name="Despons L."/>
            <person name="Fabre E."/>
            <person name="Fairhead C."/>
            <person name="Ferry-Dumazet H."/>
            <person name="Groppi A."/>
            <person name="Hantraye F."/>
            <person name="Hennequin C."/>
            <person name="Jauniaux N."/>
            <person name="Joyet P."/>
            <person name="Kachouri R."/>
            <person name="Kerrest A."/>
            <person name="Koszul R."/>
            <person name="Lemaire M."/>
            <person name="Lesur I."/>
            <person name="Ma L."/>
            <person name="Muller H."/>
            <person name="Nicaud J.M."/>
            <person name="Nikolski M."/>
            <person name="Oztas S."/>
            <person name="Ozier-Kalogeropoulos O."/>
            <person name="Pellenz S."/>
            <person name="Potier S."/>
            <person name="Richard G.F."/>
            <person name="Straub M.L."/>
            <person name="Suleau A."/>
            <person name="Swennene D."/>
            <person name="Tekaia F."/>
            <person name="Wesolowski-Louvel M."/>
            <person name="Westhof E."/>
            <person name="Wirth B."/>
            <person name="Zeniou-Meyer M."/>
            <person name="Zivanovic I."/>
            <person name="Bolotin-Fukuhara M."/>
            <person name="Thierry A."/>
            <person name="Bouchier C."/>
            <person name="Caudron B."/>
            <person name="Scarpelli C."/>
            <person name="Gaillardin C."/>
            <person name="Weissenbach J."/>
            <person name="Wincker P."/>
            <person name="Souciet J.L."/>
        </authorList>
    </citation>
    <scope>NUCLEOTIDE SEQUENCE [LARGE SCALE GENOMIC DNA]</scope>
    <source>
        <strain evidence="11">ATCC 8585 / CBS 2359 / DSM 70799 / NBRC 1267 / NRRL Y-1140 / WM37</strain>
    </source>
</reference>
<evidence type="ECO:0000313" key="10">
    <source>
        <dbReference type="EMBL" id="CAG98375.1"/>
    </source>
</evidence>
<dbReference type="OMA" id="KIRCTLM"/>
<dbReference type="Gene3D" id="3.30.160.60">
    <property type="entry name" value="Classic Zinc Finger"/>
    <property type="match status" value="2"/>
</dbReference>
<evidence type="ECO:0000259" key="9">
    <source>
        <dbReference type="PROSITE" id="PS50157"/>
    </source>
</evidence>
<dbReference type="InterPro" id="IPR013087">
    <property type="entry name" value="Znf_C2H2_type"/>
</dbReference>
<comment type="subcellular location">
    <subcellularLocation>
        <location evidence="1">Nucleus</location>
    </subcellularLocation>
</comment>
<dbReference type="Proteomes" id="UP000000598">
    <property type="component" value="Chromosome F"/>
</dbReference>
<dbReference type="GO" id="GO:0000785">
    <property type="term" value="C:chromatin"/>
    <property type="evidence" value="ECO:0007669"/>
    <property type="project" value="TreeGrafter"/>
</dbReference>
<dbReference type="GO" id="GO:0000981">
    <property type="term" value="F:DNA-binding transcription factor activity, RNA polymerase II-specific"/>
    <property type="evidence" value="ECO:0007669"/>
    <property type="project" value="InterPro"/>
</dbReference>
<dbReference type="PANTHER" id="PTHR40626:SF28">
    <property type="entry name" value="REGULATORY PROTEIN ADR1"/>
    <property type="match status" value="1"/>
</dbReference>
<name>Q6CK72_KLULA</name>
<dbReference type="GO" id="GO:0008270">
    <property type="term" value="F:zinc ion binding"/>
    <property type="evidence" value="ECO:0007669"/>
    <property type="project" value="UniProtKB-KW"/>
</dbReference>
<dbReference type="SUPFAM" id="SSF57667">
    <property type="entry name" value="beta-beta-alpha zinc fingers"/>
    <property type="match status" value="1"/>
</dbReference>
<dbReference type="SMART" id="SM00355">
    <property type="entry name" value="ZnF_C2H2"/>
    <property type="match status" value="2"/>
</dbReference>
<evidence type="ECO:0000256" key="6">
    <source>
        <dbReference type="ARBA" id="ARBA00023242"/>
    </source>
</evidence>
<gene>
    <name evidence="10" type="ORF">KLLA0_F13046g</name>
</gene>